<keyword evidence="2" id="KW-1185">Reference proteome</keyword>
<evidence type="ECO:0000313" key="2">
    <source>
        <dbReference type="Proteomes" id="UP000324222"/>
    </source>
</evidence>
<sequence>MGQEGYNGYDVPSSSQDLFWTSLDIAGILDMTMEGPPPTPGLNIYLQTPTKVDVLRFAFPSCTEILPTITAVVFSRRKLACTMTVGGIVVKKSCSVTPALESLLSDHSALERILPVQSALVVPRKCLMVPPSRMEGLVVHVVAWCAAVKGSFVDAEALHGGLLHTIEGFIATPRVLARAHAPRRRTYAADPVILNYQQMLAAYQRRWQLNPAGTESRDAMVTTARHLTDLRQQERKKYWVSFLDQVYGTQSGRCSTMSIASGASPGDRCVTLILQAGPKNSSCSGRKLILLWPSCGTPGGA</sequence>
<reference evidence="1 2" key="1">
    <citation type="submission" date="2019-05" db="EMBL/GenBank/DDBJ databases">
        <title>Another draft genome of Portunus trituberculatus and its Hox gene families provides insights of decapod evolution.</title>
        <authorList>
            <person name="Jeong J.-H."/>
            <person name="Song I."/>
            <person name="Kim S."/>
            <person name="Choi T."/>
            <person name="Kim D."/>
            <person name="Ryu S."/>
            <person name="Kim W."/>
        </authorList>
    </citation>
    <scope>NUCLEOTIDE SEQUENCE [LARGE SCALE GENOMIC DNA]</scope>
    <source>
        <tissue evidence="1">Muscle</tissue>
    </source>
</reference>
<dbReference type="EMBL" id="VSRR010096143">
    <property type="protein sequence ID" value="MPC93803.1"/>
    <property type="molecule type" value="Genomic_DNA"/>
</dbReference>
<evidence type="ECO:0000313" key="1">
    <source>
        <dbReference type="EMBL" id="MPC93803.1"/>
    </source>
</evidence>
<gene>
    <name evidence="1" type="ORF">E2C01_088945</name>
</gene>
<organism evidence="1 2">
    <name type="scientific">Portunus trituberculatus</name>
    <name type="common">Swimming crab</name>
    <name type="synonym">Neptunus trituberculatus</name>
    <dbReference type="NCBI Taxonomy" id="210409"/>
    <lineage>
        <taxon>Eukaryota</taxon>
        <taxon>Metazoa</taxon>
        <taxon>Ecdysozoa</taxon>
        <taxon>Arthropoda</taxon>
        <taxon>Crustacea</taxon>
        <taxon>Multicrustacea</taxon>
        <taxon>Malacostraca</taxon>
        <taxon>Eumalacostraca</taxon>
        <taxon>Eucarida</taxon>
        <taxon>Decapoda</taxon>
        <taxon>Pleocyemata</taxon>
        <taxon>Brachyura</taxon>
        <taxon>Eubrachyura</taxon>
        <taxon>Portunoidea</taxon>
        <taxon>Portunidae</taxon>
        <taxon>Portuninae</taxon>
        <taxon>Portunus</taxon>
    </lineage>
</organism>
<name>A0A5B7JHF1_PORTR</name>
<dbReference type="OrthoDB" id="6373033at2759"/>
<comment type="caution">
    <text evidence="1">The sequence shown here is derived from an EMBL/GenBank/DDBJ whole genome shotgun (WGS) entry which is preliminary data.</text>
</comment>
<dbReference type="AlphaFoldDB" id="A0A5B7JHF1"/>
<protein>
    <submittedName>
        <fullName evidence="1">Uncharacterized protein</fullName>
    </submittedName>
</protein>
<dbReference type="Proteomes" id="UP000324222">
    <property type="component" value="Unassembled WGS sequence"/>
</dbReference>
<accession>A0A5B7JHF1</accession>
<proteinExistence type="predicted"/>